<dbReference type="PANTHER" id="PTHR11049">
    <property type="entry name" value="ACYL COENZYME A THIOESTER HYDROLASE"/>
    <property type="match status" value="1"/>
</dbReference>
<feature type="domain" description="HotDog ACOT-type" evidence="4">
    <location>
        <begin position="13"/>
        <end position="125"/>
    </location>
</feature>
<dbReference type="SUPFAM" id="SSF54637">
    <property type="entry name" value="Thioesterase/thiol ester dehydrase-isomerase"/>
    <property type="match status" value="1"/>
</dbReference>
<dbReference type="PANTHER" id="PTHR11049:SF24">
    <property type="entry name" value="CYTOSOLIC ACYL COENZYME A THIOESTER HYDROLASE"/>
    <property type="match status" value="1"/>
</dbReference>
<evidence type="ECO:0000313" key="5">
    <source>
        <dbReference type="EMBL" id="KFA90133.1"/>
    </source>
</evidence>
<dbReference type="GO" id="GO:0052816">
    <property type="term" value="F:long-chain fatty acyl-CoA hydrolase activity"/>
    <property type="evidence" value="ECO:0007669"/>
    <property type="project" value="TreeGrafter"/>
</dbReference>
<name>A0A084SNU8_9BACT</name>
<proteinExistence type="inferred from homology"/>
<reference evidence="5 6" key="1">
    <citation type="submission" date="2014-07" db="EMBL/GenBank/DDBJ databases">
        <title>Draft Genome Sequence of Gephyronic Acid Producer, Cystobacter violaceus Strain Cb vi76.</title>
        <authorList>
            <person name="Stevens D.C."/>
            <person name="Young J."/>
            <person name="Carmichael R."/>
            <person name="Tan J."/>
            <person name="Taylor R.E."/>
        </authorList>
    </citation>
    <scope>NUCLEOTIDE SEQUENCE [LARGE SCALE GENOMIC DNA]</scope>
    <source>
        <strain evidence="5 6">Cb vi76</strain>
    </source>
</reference>
<evidence type="ECO:0000256" key="3">
    <source>
        <dbReference type="PROSITE-ProRule" id="PRU01106"/>
    </source>
</evidence>
<dbReference type="CDD" id="cd03442">
    <property type="entry name" value="BFIT_BACH"/>
    <property type="match status" value="1"/>
</dbReference>
<protein>
    <submittedName>
        <fullName evidence="5">Thioesterase</fullName>
    </submittedName>
</protein>
<dbReference type="Pfam" id="PF03061">
    <property type="entry name" value="4HBT"/>
    <property type="match status" value="1"/>
</dbReference>
<dbReference type="PROSITE" id="PS51770">
    <property type="entry name" value="HOTDOG_ACOT"/>
    <property type="match status" value="1"/>
</dbReference>
<dbReference type="InterPro" id="IPR006683">
    <property type="entry name" value="Thioestr_dom"/>
</dbReference>
<evidence type="ECO:0000259" key="4">
    <source>
        <dbReference type="PROSITE" id="PS51770"/>
    </source>
</evidence>
<evidence type="ECO:0000256" key="1">
    <source>
        <dbReference type="ARBA" id="ARBA00010458"/>
    </source>
</evidence>
<gene>
    <name evidence="5" type="ORF">Q664_29595</name>
</gene>
<comment type="similarity">
    <text evidence="1">Belongs to the acyl coenzyme A hydrolase family.</text>
</comment>
<organism evidence="5 6">
    <name type="scientific">Archangium violaceum Cb vi76</name>
    <dbReference type="NCBI Taxonomy" id="1406225"/>
    <lineage>
        <taxon>Bacteria</taxon>
        <taxon>Pseudomonadati</taxon>
        <taxon>Myxococcota</taxon>
        <taxon>Myxococcia</taxon>
        <taxon>Myxococcales</taxon>
        <taxon>Cystobacterineae</taxon>
        <taxon>Archangiaceae</taxon>
        <taxon>Archangium</taxon>
    </lineage>
</organism>
<dbReference type="EMBL" id="JPMI01000220">
    <property type="protein sequence ID" value="KFA90133.1"/>
    <property type="molecule type" value="Genomic_DNA"/>
</dbReference>
<dbReference type="GO" id="GO:0006637">
    <property type="term" value="P:acyl-CoA metabolic process"/>
    <property type="evidence" value="ECO:0007669"/>
    <property type="project" value="TreeGrafter"/>
</dbReference>
<dbReference type="InterPro" id="IPR033120">
    <property type="entry name" value="HOTDOG_ACOT"/>
</dbReference>
<accession>A0A084SNU8</accession>
<evidence type="ECO:0000313" key="6">
    <source>
        <dbReference type="Proteomes" id="UP000028547"/>
    </source>
</evidence>
<keyword evidence="2 3" id="KW-0378">Hydrolase</keyword>
<dbReference type="GO" id="GO:0005829">
    <property type="term" value="C:cytosol"/>
    <property type="evidence" value="ECO:0007669"/>
    <property type="project" value="TreeGrafter"/>
</dbReference>
<dbReference type="Proteomes" id="UP000028547">
    <property type="component" value="Unassembled WGS sequence"/>
</dbReference>
<dbReference type="InterPro" id="IPR040170">
    <property type="entry name" value="Cytosol_ACT"/>
</dbReference>
<comment type="caution">
    <text evidence="5">The sequence shown here is derived from an EMBL/GenBank/DDBJ whole genome shotgun (WGS) entry which is preliminary data.</text>
</comment>
<dbReference type="Gene3D" id="3.10.129.10">
    <property type="entry name" value="Hotdog Thioesterase"/>
    <property type="match status" value="1"/>
</dbReference>
<dbReference type="GO" id="GO:0009062">
    <property type="term" value="P:fatty acid catabolic process"/>
    <property type="evidence" value="ECO:0007669"/>
    <property type="project" value="TreeGrafter"/>
</dbReference>
<evidence type="ECO:0000256" key="2">
    <source>
        <dbReference type="ARBA" id="ARBA00022801"/>
    </source>
</evidence>
<dbReference type="AlphaFoldDB" id="A0A084SNU8"/>
<dbReference type="InterPro" id="IPR029069">
    <property type="entry name" value="HotDog_dom_sf"/>
</dbReference>
<sequence length="175" mass="19055">MSEPSELPAKSARESEVVMTQMILPSDANAVNSAFGGKVMEWIDICCAVAAQRHCRQVVVTASMDDLHFHAPIKVGWTVTLHSRVIATFRTSMEVGVTVTAENPLTGEKHMATSALLTFVAVSATGQRIAVPPLELETDAERAAFREAEERRKERLARKQTSLAWQKVIRPGAGG</sequence>